<sequence length="227" mass="25787">MTIPTLILKKGDPMPVSDELKAQIHTQYGDQSDKVVQILEYYGKEDMHQEVERVHSAILELASGDINRVKELVLEARRDYRNILYWLTFDSDGNPPPLPDFTRDQSPKIPPDIPDRLQSHDILLKILLPATAEPQIVATNPSREEIRKHVYALKWNDITFVTAEIDQDNWLDGSGSLNPEDGLSGMCSIEGAQYVTEQAPESLDEIVELLHSFVLRNGAWRTDVVWT</sequence>
<dbReference type="OrthoDB" id="4209455at2"/>
<evidence type="ECO:0000313" key="1">
    <source>
        <dbReference type="EMBL" id="QDV19089.1"/>
    </source>
</evidence>
<evidence type="ECO:0000313" key="2">
    <source>
        <dbReference type="Proteomes" id="UP000320839"/>
    </source>
</evidence>
<gene>
    <name evidence="1" type="ORF">Pan153_37520</name>
</gene>
<accession>A0A518FRW1</accession>
<proteinExistence type="predicted"/>
<dbReference type="AlphaFoldDB" id="A0A518FRW1"/>
<name>A0A518FRW1_9PLAN</name>
<dbReference type="Proteomes" id="UP000320839">
    <property type="component" value="Chromosome"/>
</dbReference>
<dbReference type="EMBL" id="CP036317">
    <property type="protein sequence ID" value="QDV19089.1"/>
    <property type="molecule type" value="Genomic_DNA"/>
</dbReference>
<reference evidence="1 2" key="1">
    <citation type="submission" date="2019-02" db="EMBL/GenBank/DDBJ databases">
        <title>Deep-cultivation of Planctomycetes and their phenomic and genomic characterization uncovers novel biology.</title>
        <authorList>
            <person name="Wiegand S."/>
            <person name="Jogler M."/>
            <person name="Boedeker C."/>
            <person name="Pinto D."/>
            <person name="Vollmers J."/>
            <person name="Rivas-Marin E."/>
            <person name="Kohn T."/>
            <person name="Peeters S.H."/>
            <person name="Heuer A."/>
            <person name="Rast P."/>
            <person name="Oberbeckmann S."/>
            <person name="Bunk B."/>
            <person name="Jeske O."/>
            <person name="Meyerdierks A."/>
            <person name="Storesund J.E."/>
            <person name="Kallscheuer N."/>
            <person name="Luecker S."/>
            <person name="Lage O.M."/>
            <person name="Pohl T."/>
            <person name="Merkel B.J."/>
            <person name="Hornburger P."/>
            <person name="Mueller R.-W."/>
            <person name="Bruemmer F."/>
            <person name="Labrenz M."/>
            <person name="Spormann A.M."/>
            <person name="Op den Camp H."/>
            <person name="Overmann J."/>
            <person name="Amann R."/>
            <person name="Jetten M.S.M."/>
            <person name="Mascher T."/>
            <person name="Medema M.H."/>
            <person name="Devos D.P."/>
            <person name="Kaster A.-K."/>
            <person name="Ovreas L."/>
            <person name="Rohde M."/>
            <person name="Galperin M.Y."/>
            <person name="Jogler C."/>
        </authorList>
    </citation>
    <scope>NUCLEOTIDE SEQUENCE [LARGE SCALE GENOMIC DNA]</scope>
    <source>
        <strain evidence="1 2">Pan153</strain>
    </source>
</reference>
<dbReference type="RefSeq" id="WP_145457161.1">
    <property type="nucleotide sequence ID" value="NZ_CP036317.1"/>
</dbReference>
<organism evidence="1 2">
    <name type="scientific">Gimesia panareensis</name>
    <dbReference type="NCBI Taxonomy" id="2527978"/>
    <lineage>
        <taxon>Bacteria</taxon>
        <taxon>Pseudomonadati</taxon>
        <taxon>Planctomycetota</taxon>
        <taxon>Planctomycetia</taxon>
        <taxon>Planctomycetales</taxon>
        <taxon>Planctomycetaceae</taxon>
        <taxon>Gimesia</taxon>
    </lineage>
</organism>
<protein>
    <submittedName>
        <fullName evidence="1">Uncharacterized protein</fullName>
    </submittedName>
</protein>